<reference evidence="1 2" key="1">
    <citation type="submission" date="2014-08" db="EMBL/GenBank/DDBJ databases">
        <authorList>
            <person name="Hassan Y.I."/>
            <person name="Lepp D."/>
            <person name="Zhou T."/>
        </authorList>
    </citation>
    <scope>NUCLEOTIDE SEQUENCE [LARGE SCALE GENOMIC DNA]</scope>
    <source>
        <strain evidence="1 2">IFO13584</strain>
    </source>
</reference>
<comment type="caution">
    <text evidence="1">The sequence shown here is derived from an EMBL/GenBank/DDBJ whole genome shotgun (WGS) entry which is preliminary data.</text>
</comment>
<protein>
    <submittedName>
        <fullName evidence="1">Uncharacterized protein</fullName>
    </submittedName>
</protein>
<dbReference type="EMBL" id="JQGC01000001">
    <property type="protein sequence ID" value="KFL32655.1"/>
    <property type="molecule type" value="Genomic_DNA"/>
</dbReference>
<name>A0A087M702_9HYPH</name>
<accession>A0A087M702</accession>
<organism evidence="1 2">
    <name type="scientific">Devosia riboflavina</name>
    <dbReference type="NCBI Taxonomy" id="46914"/>
    <lineage>
        <taxon>Bacteria</taxon>
        <taxon>Pseudomonadati</taxon>
        <taxon>Pseudomonadota</taxon>
        <taxon>Alphaproteobacteria</taxon>
        <taxon>Hyphomicrobiales</taxon>
        <taxon>Devosiaceae</taxon>
        <taxon>Devosia</taxon>
    </lineage>
</organism>
<dbReference type="AlphaFoldDB" id="A0A087M702"/>
<dbReference type="STRING" id="46914.JP75_00390"/>
<gene>
    <name evidence="1" type="ORF">JP75_00390</name>
</gene>
<evidence type="ECO:0000313" key="1">
    <source>
        <dbReference type="EMBL" id="KFL32655.1"/>
    </source>
</evidence>
<dbReference type="Proteomes" id="UP000028981">
    <property type="component" value="Unassembled WGS sequence"/>
</dbReference>
<evidence type="ECO:0000313" key="2">
    <source>
        <dbReference type="Proteomes" id="UP000028981"/>
    </source>
</evidence>
<proteinExistence type="predicted"/>
<sequence>MITGGDQAVDISAADILAIEFPDGRQRTADVLFCENGRLVIQFELDMLVELVRAEDEAGSFAQFRLSEGFSRQIWLVQ</sequence>
<keyword evidence="2" id="KW-1185">Reference proteome</keyword>